<feature type="domain" description="Protein kinase C-terminal" evidence="1">
    <location>
        <begin position="76"/>
        <end position="116"/>
    </location>
</feature>
<dbReference type="EMBL" id="JAXCGZ010005741">
    <property type="protein sequence ID" value="KAK7080942.1"/>
    <property type="molecule type" value="Genomic_DNA"/>
</dbReference>
<comment type="caution">
    <text evidence="2">The sequence shown here is derived from an EMBL/GenBank/DDBJ whole genome shotgun (WGS) entry which is preliminary data.</text>
</comment>
<sequence>MCIIHHADHLVLSTLNGWCIVIIQNIIPSPLEFYEFHVSQTSFLVEVFRFFSLEFFKREKSSCFVVLIQCHMNSANNPRLAENFDPAFRNARLEFSPTDKKIMEHLDPDAFHAFTYVNRLYHPVLSEQLLTHED</sequence>
<proteinExistence type="predicted"/>
<reference evidence="2 3" key="1">
    <citation type="submission" date="2023-11" db="EMBL/GenBank/DDBJ databases">
        <title>Halocaridina rubra genome assembly.</title>
        <authorList>
            <person name="Smith C."/>
        </authorList>
    </citation>
    <scope>NUCLEOTIDE SEQUENCE [LARGE SCALE GENOMIC DNA]</scope>
    <source>
        <strain evidence="2">EP-1</strain>
        <tissue evidence="2">Whole</tissue>
    </source>
</reference>
<protein>
    <recommendedName>
        <fullName evidence="1">Protein kinase C-terminal domain-containing protein</fullName>
    </recommendedName>
</protein>
<organism evidence="2 3">
    <name type="scientific">Halocaridina rubra</name>
    <name type="common">Hawaiian red shrimp</name>
    <dbReference type="NCBI Taxonomy" id="373956"/>
    <lineage>
        <taxon>Eukaryota</taxon>
        <taxon>Metazoa</taxon>
        <taxon>Ecdysozoa</taxon>
        <taxon>Arthropoda</taxon>
        <taxon>Crustacea</taxon>
        <taxon>Multicrustacea</taxon>
        <taxon>Malacostraca</taxon>
        <taxon>Eumalacostraca</taxon>
        <taxon>Eucarida</taxon>
        <taxon>Decapoda</taxon>
        <taxon>Pleocyemata</taxon>
        <taxon>Caridea</taxon>
        <taxon>Atyoidea</taxon>
        <taxon>Atyidae</taxon>
        <taxon>Halocaridina</taxon>
    </lineage>
</organism>
<dbReference type="GO" id="GO:0005524">
    <property type="term" value="F:ATP binding"/>
    <property type="evidence" value="ECO:0007669"/>
    <property type="project" value="InterPro"/>
</dbReference>
<dbReference type="GO" id="GO:0004674">
    <property type="term" value="F:protein serine/threonine kinase activity"/>
    <property type="evidence" value="ECO:0007669"/>
    <property type="project" value="InterPro"/>
</dbReference>
<name>A0AAN8XCQ3_HALRR</name>
<dbReference type="AlphaFoldDB" id="A0AAN8XCQ3"/>
<dbReference type="Pfam" id="PF00433">
    <property type="entry name" value="Pkinase_C"/>
    <property type="match status" value="1"/>
</dbReference>
<keyword evidence="3" id="KW-1185">Reference proteome</keyword>
<evidence type="ECO:0000313" key="3">
    <source>
        <dbReference type="Proteomes" id="UP001381693"/>
    </source>
</evidence>
<evidence type="ECO:0000259" key="1">
    <source>
        <dbReference type="Pfam" id="PF00433"/>
    </source>
</evidence>
<gene>
    <name evidence="2" type="ORF">SK128_005713</name>
</gene>
<accession>A0AAN8XCQ3</accession>
<dbReference type="InterPro" id="IPR017892">
    <property type="entry name" value="Pkinase_C"/>
</dbReference>
<dbReference type="Proteomes" id="UP001381693">
    <property type="component" value="Unassembled WGS sequence"/>
</dbReference>
<evidence type="ECO:0000313" key="2">
    <source>
        <dbReference type="EMBL" id="KAK7080942.1"/>
    </source>
</evidence>